<sequence>MNRTSMRLETRRRLRRRLNRTPLYRISTTEAGPAVTTNYISERTDPNDSLLSTSLIDELNTVESSQDPTFEISPTQEPETTATWWYTLSQGQGLSEGIISKYLKTMSVDEIRDKDIDGDRKICAVCRDDMCGSQRDDKVAILDNCGHEFHYCCLEEWLRKKNVCPLCRSTAIFLLQD</sequence>
<name>A0ABD3CIL1_9LAMI</name>
<dbReference type="EC" id="2.3.2.27" evidence="2"/>
<dbReference type="Pfam" id="PF13639">
    <property type="entry name" value="zf-RING_2"/>
    <property type="match status" value="1"/>
</dbReference>
<reference evidence="11" key="1">
    <citation type="journal article" date="2024" name="IScience">
        <title>Strigolactones Initiate the Formation of Haustorium-like Structures in Castilleja.</title>
        <authorList>
            <person name="Buerger M."/>
            <person name="Peterson D."/>
            <person name="Chory J."/>
        </authorList>
    </citation>
    <scope>NUCLEOTIDE SEQUENCE [LARGE SCALE GENOMIC DNA]</scope>
</reference>
<evidence type="ECO:0000256" key="1">
    <source>
        <dbReference type="ARBA" id="ARBA00000900"/>
    </source>
</evidence>
<dbReference type="Proteomes" id="UP001632038">
    <property type="component" value="Unassembled WGS sequence"/>
</dbReference>
<evidence type="ECO:0000256" key="7">
    <source>
        <dbReference type="ARBA" id="ARBA00022833"/>
    </source>
</evidence>
<evidence type="ECO:0000256" key="8">
    <source>
        <dbReference type="PROSITE-ProRule" id="PRU00175"/>
    </source>
</evidence>
<evidence type="ECO:0000259" key="9">
    <source>
        <dbReference type="PROSITE" id="PS50089"/>
    </source>
</evidence>
<gene>
    <name evidence="10" type="ORF">CASFOL_026539</name>
</gene>
<evidence type="ECO:0000256" key="5">
    <source>
        <dbReference type="ARBA" id="ARBA00022771"/>
    </source>
</evidence>
<evidence type="ECO:0000256" key="6">
    <source>
        <dbReference type="ARBA" id="ARBA00022786"/>
    </source>
</evidence>
<dbReference type="PANTHER" id="PTHR22937:SF163">
    <property type="entry name" value="RING-TYPE E3 UBIQUITIN TRANSFERASE"/>
    <property type="match status" value="1"/>
</dbReference>
<keyword evidence="7" id="KW-0862">Zinc</keyword>
<evidence type="ECO:0000256" key="4">
    <source>
        <dbReference type="ARBA" id="ARBA00022723"/>
    </source>
</evidence>
<dbReference type="SMART" id="SM00184">
    <property type="entry name" value="RING"/>
    <property type="match status" value="1"/>
</dbReference>
<keyword evidence="6" id="KW-0833">Ubl conjugation pathway</keyword>
<evidence type="ECO:0000313" key="10">
    <source>
        <dbReference type="EMBL" id="KAL3629317.1"/>
    </source>
</evidence>
<evidence type="ECO:0000256" key="3">
    <source>
        <dbReference type="ARBA" id="ARBA00022679"/>
    </source>
</evidence>
<dbReference type="InterPro" id="IPR045191">
    <property type="entry name" value="MBR1/2-like"/>
</dbReference>
<protein>
    <recommendedName>
        <fullName evidence="2">RING-type E3 ubiquitin transferase</fullName>
        <ecNumber evidence="2">2.3.2.27</ecNumber>
    </recommendedName>
</protein>
<dbReference type="InterPro" id="IPR001841">
    <property type="entry name" value="Znf_RING"/>
</dbReference>
<organism evidence="10 11">
    <name type="scientific">Castilleja foliolosa</name>
    <dbReference type="NCBI Taxonomy" id="1961234"/>
    <lineage>
        <taxon>Eukaryota</taxon>
        <taxon>Viridiplantae</taxon>
        <taxon>Streptophyta</taxon>
        <taxon>Embryophyta</taxon>
        <taxon>Tracheophyta</taxon>
        <taxon>Spermatophyta</taxon>
        <taxon>Magnoliopsida</taxon>
        <taxon>eudicotyledons</taxon>
        <taxon>Gunneridae</taxon>
        <taxon>Pentapetalae</taxon>
        <taxon>asterids</taxon>
        <taxon>lamiids</taxon>
        <taxon>Lamiales</taxon>
        <taxon>Orobanchaceae</taxon>
        <taxon>Pedicularideae</taxon>
        <taxon>Castillejinae</taxon>
        <taxon>Castilleja</taxon>
    </lineage>
</organism>
<comment type="caution">
    <text evidence="10">The sequence shown here is derived from an EMBL/GenBank/DDBJ whole genome shotgun (WGS) entry which is preliminary data.</text>
</comment>
<keyword evidence="3" id="KW-0808">Transferase</keyword>
<dbReference type="PANTHER" id="PTHR22937">
    <property type="entry name" value="E3 UBIQUITIN-PROTEIN LIGASE RNF165"/>
    <property type="match status" value="1"/>
</dbReference>
<dbReference type="PROSITE" id="PS50089">
    <property type="entry name" value="ZF_RING_2"/>
    <property type="match status" value="1"/>
</dbReference>
<evidence type="ECO:0000313" key="11">
    <source>
        <dbReference type="Proteomes" id="UP001632038"/>
    </source>
</evidence>
<dbReference type="Gene3D" id="3.30.40.10">
    <property type="entry name" value="Zinc/RING finger domain, C3HC4 (zinc finger)"/>
    <property type="match status" value="1"/>
</dbReference>
<keyword evidence="5 8" id="KW-0863">Zinc-finger</keyword>
<dbReference type="InterPro" id="IPR013083">
    <property type="entry name" value="Znf_RING/FYVE/PHD"/>
</dbReference>
<comment type="catalytic activity">
    <reaction evidence="1">
        <text>S-ubiquitinyl-[E2 ubiquitin-conjugating enzyme]-L-cysteine + [acceptor protein]-L-lysine = [E2 ubiquitin-conjugating enzyme]-L-cysteine + N(6)-ubiquitinyl-[acceptor protein]-L-lysine.</text>
        <dbReference type="EC" id="2.3.2.27"/>
    </reaction>
</comment>
<evidence type="ECO:0000256" key="2">
    <source>
        <dbReference type="ARBA" id="ARBA00012483"/>
    </source>
</evidence>
<accession>A0ABD3CIL1</accession>
<keyword evidence="11" id="KW-1185">Reference proteome</keyword>
<dbReference type="EMBL" id="JAVIJP010000034">
    <property type="protein sequence ID" value="KAL3629317.1"/>
    <property type="molecule type" value="Genomic_DNA"/>
</dbReference>
<keyword evidence="4" id="KW-0479">Metal-binding</keyword>
<dbReference type="GO" id="GO:0008270">
    <property type="term" value="F:zinc ion binding"/>
    <property type="evidence" value="ECO:0007669"/>
    <property type="project" value="UniProtKB-KW"/>
</dbReference>
<feature type="domain" description="RING-type" evidence="9">
    <location>
        <begin position="123"/>
        <end position="168"/>
    </location>
</feature>
<dbReference type="AlphaFoldDB" id="A0ABD3CIL1"/>
<proteinExistence type="predicted"/>
<dbReference type="SUPFAM" id="SSF57850">
    <property type="entry name" value="RING/U-box"/>
    <property type="match status" value="1"/>
</dbReference>
<dbReference type="GO" id="GO:0061630">
    <property type="term" value="F:ubiquitin protein ligase activity"/>
    <property type="evidence" value="ECO:0007669"/>
    <property type="project" value="UniProtKB-EC"/>
</dbReference>